<evidence type="ECO:0000313" key="2">
    <source>
        <dbReference type="Proteomes" id="UP000266861"/>
    </source>
</evidence>
<keyword evidence="2" id="KW-1185">Reference proteome</keyword>
<dbReference type="InterPro" id="IPR006597">
    <property type="entry name" value="Sel1-like"/>
</dbReference>
<dbReference type="Pfam" id="PF08238">
    <property type="entry name" value="Sel1"/>
    <property type="match status" value="3"/>
</dbReference>
<comment type="caution">
    <text evidence="1">The sequence shown here is derived from an EMBL/GenBank/DDBJ whole genome shotgun (WGS) entry which is preliminary data.</text>
</comment>
<dbReference type="AlphaFoldDB" id="A0A397H135"/>
<evidence type="ECO:0000313" key="1">
    <source>
        <dbReference type="EMBL" id="RHZ56852.1"/>
    </source>
</evidence>
<dbReference type="OrthoDB" id="2384430at2759"/>
<sequence>MLLEISCRGDSDGRNKLGYCYQYGARKDKKAFQCYLKSGGDSSGQYNLAVCYENVVKDVEKAFNEGQNNVAYCYENGVGIEKDEEKALQGSIKTVEGGNKLSLSTFEYYH</sequence>
<organism evidence="1 2">
    <name type="scientific">Diversispora epigaea</name>
    <dbReference type="NCBI Taxonomy" id="1348612"/>
    <lineage>
        <taxon>Eukaryota</taxon>
        <taxon>Fungi</taxon>
        <taxon>Fungi incertae sedis</taxon>
        <taxon>Mucoromycota</taxon>
        <taxon>Glomeromycotina</taxon>
        <taxon>Glomeromycetes</taxon>
        <taxon>Diversisporales</taxon>
        <taxon>Diversisporaceae</taxon>
        <taxon>Diversispora</taxon>
    </lineage>
</organism>
<dbReference type="Proteomes" id="UP000266861">
    <property type="component" value="Unassembled WGS sequence"/>
</dbReference>
<name>A0A397H135_9GLOM</name>
<dbReference type="STRING" id="1348612.A0A397H135"/>
<dbReference type="EMBL" id="PQFF01000353">
    <property type="protein sequence ID" value="RHZ56852.1"/>
    <property type="molecule type" value="Genomic_DNA"/>
</dbReference>
<dbReference type="SMART" id="SM00671">
    <property type="entry name" value="SEL1"/>
    <property type="match status" value="2"/>
</dbReference>
<accession>A0A397H135</accession>
<reference evidence="1 2" key="1">
    <citation type="submission" date="2018-08" db="EMBL/GenBank/DDBJ databases">
        <title>Genome and evolution of the arbuscular mycorrhizal fungus Diversispora epigaea (formerly Glomus versiforme) and its bacterial endosymbionts.</title>
        <authorList>
            <person name="Sun X."/>
            <person name="Fei Z."/>
            <person name="Harrison M."/>
        </authorList>
    </citation>
    <scope>NUCLEOTIDE SEQUENCE [LARGE SCALE GENOMIC DNA]</scope>
    <source>
        <strain evidence="1 2">IT104</strain>
    </source>
</reference>
<protein>
    <submittedName>
        <fullName evidence="1">Uncharacterized protein</fullName>
    </submittedName>
</protein>
<dbReference type="SUPFAM" id="SSF81901">
    <property type="entry name" value="HCP-like"/>
    <property type="match status" value="1"/>
</dbReference>
<dbReference type="InterPro" id="IPR011990">
    <property type="entry name" value="TPR-like_helical_dom_sf"/>
</dbReference>
<proteinExistence type="predicted"/>
<dbReference type="Gene3D" id="1.25.40.10">
    <property type="entry name" value="Tetratricopeptide repeat domain"/>
    <property type="match status" value="1"/>
</dbReference>
<gene>
    <name evidence="1" type="ORF">Glove_396g74</name>
</gene>